<dbReference type="EMBL" id="AWWV01013169">
    <property type="protein sequence ID" value="OMO62730.1"/>
    <property type="molecule type" value="Genomic_DNA"/>
</dbReference>
<dbReference type="Gramene" id="OMO62730">
    <property type="protein sequence ID" value="OMO62730"/>
    <property type="gene ID" value="CCACVL1_22666"/>
</dbReference>
<feature type="non-terminal residue" evidence="1">
    <location>
        <position position="42"/>
    </location>
</feature>
<gene>
    <name evidence="1" type="ORF">CCACVL1_22666</name>
</gene>
<accession>A0A1R3GXK3</accession>
<keyword evidence="2" id="KW-1185">Reference proteome</keyword>
<dbReference type="AlphaFoldDB" id="A0A1R3GXK3"/>
<sequence>MNLAMFDFESRVKSLNRRTRSQTLNLLLNPSDYVLDFSCSRK</sequence>
<proteinExistence type="predicted"/>
<evidence type="ECO:0000313" key="1">
    <source>
        <dbReference type="EMBL" id="OMO62730.1"/>
    </source>
</evidence>
<reference evidence="1 2" key="1">
    <citation type="submission" date="2013-09" db="EMBL/GenBank/DDBJ databases">
        <title>Corchorus capsularis genome sequencing.</title>
        <authorList>
            <person name="Alam M."/>
            <person name="Haque M.S."/>
            <person name="Islam M.S."/>
            <person name="Emdad E.M."/>
            <person name="Islam M.M."/>
            <person name="Ahmed B."/>
            <person name="Halim A."/>
            <person name="Hossen Q.M.M."/>
            <person name="Hossain M.Z."/>
            <person name="Ahmed R."/>
            <person name="Khan M.M."/>
            <person name="Islam R."/>
            <person name="Rashid M.M."/>
            <person name="Khan S.A."/>
            <person name="Rahman M.S."/>
            <person name="Alam M."/>
        </authorList>
    </citation>
    <scope>NUCLEOTIDE SEQUENCE [LARGE SCALE GENOMIC DNA]</scope>
    <source>
        <strain evidence="2">cv. CVL-1</strain>
        <tissue evidence="1">Whole seedling</tissue>
    </source>
</reference>
<name>A0A1R3GXK3_COCAP</name>
<evidence type="ECO:0000313" key="2">
    <source>
        <dbReference type="Proteomes" id="UP000188268"/>
    </source>
</evidence>
<dbReference type="Proteomes" id="UP000188268">
    <property type="component" value="Unassembled WGS sequence"/>
</dbReference>
<organism evidence="1 2">
    <name type="scientific">Corchorus capsularis</name>
    <name type="common">Jute</name>
    <dbReference type="NCBI Taxonomy" id="210143"/>
    <lineage>
        <taxon>Eukaryota</taxon>
        <taxon>Viridiplantae</taxon>
        <taxon>Streptophyta</taxon>
        <taxon>Embryophyta</taxon>
        <taxon>Tracheophyta</taxon>
        <taxon>Spermatophyta</taxon>
        <taxon>Magnoliopsida</taxon>
        <taxon>eudicotyledons</taxon>
        <taxon>Gunneridae</taxon>
        <taxon>Pentapetalae</taxon>
        <taxon>rosids</taxon>
        <taxon>malvids</taxon>
        <taxon>Malvales</taxon>
        <taxon>Malvaceae</taxon>
        <taxon>Grewioideae</taxon>
        <taxon>Apeibeae</taxon>
        <taxon>Corchorus</taxon>
    </lineage>
</organism>
<comment type="caution">
    <text evidence="1">The sequence shown here is derived from an EMBL/GenBank/DDBJ whole genome shotgun (WGS) entry which is preliminary data.</text>
</comment>
<protein>
    <submittedName>
        <fullName evidence="1">Uncharacterized protein</fullName>
    </submittedName>
</protein>